<dbReference type="Proteomes" id="UP001499942">
    <property type="component" value="Unassembled WGS sequence"/>
</dbReference>
<name>A0ABN3L1I5_9ACTN</name>
<organism evidence="2 3">
    <name type="scientific">Streptomyces gobitricini</name>
    <dbReference type="NCBI Taxonomy" id="68211"/>
    <lineage>
        <taxon>Bacteria</taxon>
        <taxon>Bacillati</taxon>
        <taxon>Actinomycetota</taxon>
        <taxon>Actinomycetes</taxon>
        <taxon>Kitasatosporales</taxon>
        <taxon>Streptomycetaceae</taxon>
        <taxon>Streptomyces</taxon>
    </lineage>
</organism>
<gene>
    <name evidence="2" type="ORF">GCM10010393_02530</name>
</gene>
<sequence>MDGGGGAACGGGIVDGGGGAACGGGVDGGAVCVGTAETAGSGPQPASASCRFTYGRIPSVSSVEAHPQSPSHSGQTCPVNVGPSP</sequence>
<comment type="caution">
    <text evidence="2">The sequence shown here is derived from an EMBL/GenBank/DDBJ whole genome shotgun (WGS) entry which is preliminary data.</text>
</comment>
<proteinExistence type="predicted"/>
<evidence type="ECO:0000256" key="1">
    <source>
        <dbReference type="SAM" id="MobiDB-lite"/>
    </source>
</evidence>
<accession>A0ABN3L1I5</accession>
<protein>
    <submittedName>
        <fullName evidence="2">Uncharacterized protein</fullName>
    </submittedName>
</protein>
<keyword evidence="3" id="KW-1185">Reference proteome</keyword>
<dbReference type="EMBL" id="BAAASR010000002">
    <property type="protein sequence ID" value="GAA2476088.1"/>
    <property type="molecule type" value="Genomic_DNA"/>
</dbReference>
<feature type="region of interest" description="Disordered" evidence="1">
    <location>
        <begin position="61"/>
        <end position="85"/>
    </location>
</feature>
<reference evidence="2 3" key="1">
    <citation type="journal article" date="2019" name="Int. J. Syst. Evol. Microbiol.">
        <title>The Global Catalogue of Microorganisms (GCM) 10K type strain sequencing project: providing services to taxonomists for standard genome sequencing and annotation.</title>
        <authorList>
            <consortium name="The Broad Institute Genomics Platform"/>
            <consortium name="The Broad Institute Genome Sequencing Center for Infectious Disease"/>
            <person name="Wu L."/>
            <person name="Ma J."/>
        </authorList>
    </citation>
    <scope>NUCLEOTIDE SEQUENCE [LARGE SCALE GENOMIC DNA]</scope>
    <source>
        <strain evidence="2 3">JCM 5062</strain>
    </source>
</reference>
<evidence type="ECO:0000313" key="2">
    <source>
        <dbReference type="EMBL" id="GAA2476088.1"/>
    </source>
</evidence>
<evidence type="ECO:0000313" key="3">
    <source>
        <dbReference type="Proteomes" id="UP001499942"/>
    </source>
</evidence>
<feature type="compositionally biased region" description="Polar residues" evidence="1">
    <location>
        <begin position="68"/>
        <end position="78"/>
    </location>
</feature>